<name>A0A0Q3UU48_AMAAE</name>
<comment type="caution">
    <text evidence="1">The sequence shown here is derived from an EMBL/GenBank/DDBJ whole genome shotgun (WGS) entry which is preliminary data.</text>
</comment>
<sequence>MKPSAHYLSEAKSKAGLLTCSLSTRNTATWEQQQFSVDSLELIGQGSKSIEKQKEEMIYNSKNKMLKLPNNFKTYFDTCPCQVVQVT</sequence>
<gene>
    <name evidence="1" type="ORF">AAES_40795</name>
</gene>
<proteinExistence type="predicted"/>
<dbReference type="EMBL" id="LMAW01000803">
    <property type="protein sequence ID" value="KQK85362.1"/>
    <property type="molecule type" value="Genomic_DNA"/>
</dbReference>
<reference evidence="1 2" key="1">
    <citation type="submission" date="2015-10" db="EMBL/GenBank/DDBJ databases">
        <authorList>
            <person name="Gilbert D.G."/>
        </authorList>
    </citation>
    <scope>NUCLEOTIDE SEQUENCE [LARGE SCALE GENOMIC DNA]</scope>
    <source>
        <strain evidence="1">FVVF132</strain>
    </source>
</reference>
<organism evidence="1 2">
    <name type="scientific">Amazona aestiva</name>
    <name type="common">Blue-fronted Amazon parrot</name>
    <dbReference type="NCBI Taxonomy" id="12930"/>
    <lineage>
        <taxon>Eukaryota</taxon>
        <taxon>Metazoa</taxon>
        <taxon>Chordata</taxon>
        <taxon>Craniata</taxon>
        <taxon>Vertebrata</taxon>
        <taxon>Euteleostomi</taxon>
        <taxon>Archelosauria</taxon>
        <taxon>Archosauria</taxon>
        <taxon>Dinosauria</taxon>
        <taxon>Saurischia</taxon>
        <taxon>Theropoda</taxon>
        <taxon>Coelurosauria</taxon>
        <taxon>Aves</taxon>
        <taxon>Neognathae</taxon>
        <taxon>Neoaves</taxon>
        <taxon>Telluraves</taxon>
        <taxon>Australaves</taxon>
        <taxon>Psittaciformes</taxon>
        <taxon>Psittacidae</taxon>
        <taxon>Amazona</taxon>
    </lineage>
</organism>
<keyword evidence="2" id="KW-1185">Reference proteome</keyword>
<evidence type="ECO:0000313" key="1">
    <source>
        <dbReference type="EMBL" id="KQK85362.1"/>
    </source>
</evidence>
<protein>
    <submittedName>
        <fullName evidence="1">Uncharacterized protein</fullName>
    </submittedName>
</protein>
<accession>A0A0Q3UU48</accession>
<dbReference type="Proteomes" id="UP000051836">
    <property type="component" value="Unassembled WGS sequence"/>
</dbReference>
<dbReference type="AlphaFoldDB" id="A0A0Q3UU48"/>
<evidence type="ECO:0000313" key="2">
    <source>
        <dbReference type="Proteomes" id="UP000051836"/>
    </source>
</evidence>